<dbReference type="RefSeq" id="WP_379032855.1">
    <property type="nucleotide sequence ID" value="NZ_JBHRXE010000053.1"/>
</dbReference>
<feature type="transmembrane region" description="Helical" evidence="3">
    <location>
        <begin position="457"/>
        <end position="487"/>
    </location>
</feature>
<keyword evidence="5" id="KW-1185">Reference proteome</keyword>
<organism evidence="4 5">
    <name type="scientific">Paracoccus simplex</name>
    <dbReference type="NCBI Taxonomy" id="2086346"/>
    <lineage>
        <taxon>Bacteria</taxon>
        <taxon>Pseudomonadati</taxon>
        <taxon>Pseudomonadota</taxon>
        <taxon>Alphaproteobacteria</taxon>
        <taxon>Rhodobacterales</taxon>
        <taxon>Paracoccaceae</taxon>
        <taxon>Paracoccus</taxon>
    </lineage>
</organism>
<dbReference type="Proteomes" id="UP001595596">
    <property type="component" value="Unassembled WGS sequence"/>
</dbReference>
<evidence type="ECO:0000313" key="5">
    <source>
        <dbReference type="Proteomes" id="UP001595596"/>
    </source>
</evidence>
<keyword evidence="1" id="KW-0175">Coiled coil</keyword>
<feature type="transmembrane region" description="Helical" evidence="3">
    <location>
        <begin position="408"/>
        <end position="436"/>
    </location>
</feature>
<accession>A0ABV7S419</accession>
<name>A0ABV7S419_9RHOB</name>
<keyword evidence="3" id="KW-0812">Transmembrane</keyword>
<feature type="transmembrane region" description="Helical" evidence="3">
    <location>
        <begin position="20"/>
        <end position="44"/>
    </location>
</feature>
<feature type="transmembrane region" description="Helical" evidence="3">
    <location>
        <begin position="123"/>
        <end position="143"/>
    </location>
</feature>
<feature type="region of interest" description="Disordered" evidence="2">
    <location>
        <begin position="327"/>
        <end position="346"/>
    </location>
</feature>
<feature type="transmembrane region" description="Helical" evidence="3">
    <location>
        <begin position="493"/>
        <end position="526"/>
    </location>
</feature>
<evidence type="ECO:0000313" key="4">
    <source>
        <dbReference type="EMBL" id="MFC3571223.1"/>
    </source>
</evidence>
<gene>
    <name evidence="4" type="ORF">ACFOMP_17365</name>
</gene>
<evidence type="ECO:0000256" key="1">
    <source>
        <dbReference type="SAM" id="Coils"/>
    </source>
</evidence>
<proteinExistence type="predicted"/>
<evidence type="ECO:0008006" key="6">
    <source>
        <dbReference type="Google" id="ProtNLM"/>
    </source>
</evidence>
<protein>
    <recommendedName>
        <fullName evidence="6">Transporter substrate-binding domain-containing protein</fullName>
    </recommendedName>
</protein>
<feature type="coiled-coil region" evidence="1">
    <location>
        <begin position="838"/>
        <end position="865"/>
    </location>
</feature>
<dbReference type="Gene3D" id="3.40.190.10">
    <property type="entry name" value="Periplasmic binding protein-like II"/>
    <property type="match status" value="1"/>
</dbReference>
<feature type="transmembrane region" description="Helical" evidence="3">
    <location>
        <begin position="78"/>
        <end position="100"/>
    </location>
</feature>
<feature type="transmembrane region" description="Helical" evidence="3">
    <location>
        <begin position="616"/>
        <end position="634"/>
    </location>
</feature>
<keyword evidence="3" id="KW-1133">Transmembrane helix</keyword>
<comment type="caution">
    <text evidence="4">The sequence shown here is derived from an EMBL/GenBank/DDBJ whole genome shotgun (WGS) entry which is preliminary data.</text>
</comment>
<sequence length="1081" mass="119081">MSLWTYNGLRPDALAQIPMMGIKFAPGFLYAFAFGCIFIAVFAWKRFQVRSDVRSVSRALSDLSPSDIGGHGALIRAYFIYAGAILLLYVSLTFFGRLILQSTQMIPVAGIQMDLDKLQFDSLQWPLMLAFAFAGLAEMLPPVKVTEGWLRNRAYRAVGIPVRLEQTMRNLIVSLDAACSTDRPSDALSRRLQIYRDRWSATLARHAWTNQPDTQRQSRHDEMVLLLAQLEILVFWAKSARGNWPGHEVSALVREMERKYVADAVALLDEIHGRMFEEPPEPLDKDLRARRARFAEFLAASATRAEALRFDLVGILAIFLERDPDSPADSADAAEHAAEPAAAGAETPARIDPALHDLLTRTERPDTAGTGPEAGLFLALTAVFLFYAAAAWRGILEPIGAFVETSNVYGVLATALVETLRIAALTWLPLLAAFSLRQYLWDNGDWAGSAKSQRRSGYAAQIFGCLCLGVTVSVIALAAVAALRAFFVAPTSAYFFSLYVGSVALFVIYYPSQAIILLVLIPMALLSADLRKSQAMRLWYGVACAIGVALLSMEHLKYWNPTLAENCPGLGMLASANCAKRFDLTGHLVLAVLAFLSAGVFGELPQRVRRTRPRWPAHGATATVLALLLMPMAGKAQTLAPDGSILLDGRETVVLGVRIDAPPFSYALPGAEPDRPGSYRGFLADLCFDIFAGSARYDLVVRPVTAANRFDGLSPTADAAQRIDLLCDAVTMRFSDPERTLNSVFSPIVFASGVSYLDQVARAPRHDVLIGYIGNSTARDVAFKTCEIDRFNALLPFQRPLLYQRCKLRWSAATAHEELRRAGDDPTAPKVFATSPRLLAALAALDLAAQRLDEARREAEIQSLDPGTARLLAAVRDKVEVDAKQMDSQVARCLKLADGKDRNAACARAFLDLQDTACAARPEAPEKTGKRKPIEQMPWPDYHFCPLSSHAELIEWFCAGPSNQRRIYMGDRELILDRLQNWNAAHGPCLVERPDGAEYLSYEPYAFPISMRRPALIQFVQRRIYEIFSHRADMNSRFSSSFRGREMSPALAYLFLLNAAVDEAGMIAGENEQPSGGGEGR</sequence>
<feature type="transmembrane region" description="Helical" evidence="3">
    <location>
        <begin position="374"/>
        <end position="396"/>
    </location>
</feature>
<feature type="transmembrane region" description="Helical" evidence="3">
    <location>
        <begin position="538"/>
        <end position="556"/>
    </location>
</feature>
<evidence type="ECO:0000256" key="2">
    <source>
        <dbReference type="SAM" id="MobiDB-lite"/>
    </source>
</evidence>
<reference evidence="5" key="1">
    <citation type="journal article" date="2019" name="Int. J. Syst. Evol. Microbiol.">
        <title>The Global Catalogue of Microorganisms (GCM) 10K type strain sequencing project: providing services to taxonomists for standard genome sequencing and annotation.</title>
        <authorList>
            <consortium name="The Broad Institute Genomics Platform"/>
            <consortium name="The Broad Institute Genome Sequencing Center for Infectious Disease"/>
            <person name="Wu L."/>
            <person name="Ma J."/>
        </authorList>
    </citation>
    <scope>NUCLEOTIDE SEQUENCE [LARGE SCALE GENOMIC DNA]</scope>
    <source>
        <strain evidence="5">VKM B-3226</strain>
    </source>
</reference>
<evidence type="ECO:0000256" key="3">
    <source>
        <dbReference type="SAM" id="Phobius"/>
    </source>
</evidence>
<feature type="transmembrane region" description="Helical" evidence="3">
    <location>
        <begin position="584"/>
        <end position="604"/>
    </location>
</feature>
<dbReference type="EMBL" id="JBHRXE010000053">
    <property type="protein sequence ID" value="MFC3571223.1"/>
    <property type="molecule type" value="Genomic_DNA"/>
</dbReference>
<keyword evidence="3" id="KW-0472">Membrane</keyword>